<dbReference type="AlphaFoldDB" id="A0A0P9RRQ6"/>
<evidence type="ECO:0000256" key="2">
    <source>
        <dbReference type="ARBA" id="ARBA00023315"/>
    </source>
</evidence>
<evidence type="ECO:0000313" key="4">
    <source>
        <dbReference type="EMBL" id="KPX41306.1"/>
    </source>
</evidence>
<evidence type="ECO:0000259" key="3">
    <source>
        <dbReference type="Pfam" id="PF07167"/>
    </source>
</evidence>
<dbReference type="GO" id="GO:0042619">
    <property type="term" value="P:poly-hydroxybutyrate biosynthetic process"/>
    <property type="evidence" value="ECO:0007669"/>
    <property type="project" value="InterPro"/>
</dbReference>
<organism evidence="4 5">
    <name type="scientific">Pseudomonas syringae pv. helianthi</name>
    <dbReference type="NCBI Taxonomy" id="251654"/>
    <lineage>
        <taxon>Bacteria</taxon>
        <taxon>Pseudomonadati</taxon>
        <taxon>Pseudomonadota</taxon>
        <taxon>Gammaproteobacteria</taxon>
        <taxon>Pseudomonadales</taxon>
        <taxon>Pseudomonadaceae</taxon>
        <taxon>Pseudomonas</taxon>
    </lineage>
</organism>
<dbReference type="InterPro" id="IPR029058">
    <property type="entry name" value="AB_hydrolase_fold"/>
</dbReference>
<dbReference type="SUPFAM" id="SSF53474">
    <property type="entry name" value="alpha/beta-Hydrolases"/>
    <property type="match status" value="1"/>
</dbReference>
<dbReference type="NCBIfam" id="TIGR01839">
    <property type="entry name" value="PHA_synth_II"/>
    <property type="match status" value="1"/>
</dbReference>
<evidence type="ECO:0000313" key="5">
    <source>
        <dbReference type="Proteomes" id="UP000050557"/>
    </source>
</evidence>
<proteinExistence type="predicted"/>
<dbReference type="PANTHER" id="PTHR36837">
    <property type="entry name" value="POLY(3-HYDROXYALKANOATE) POLYMERASE SUBUNIT PHAC"/>
    <property type="match status" value="1"/>
</dbReference>
<reference evidence="4 5" key="1">
    <citation type="submission" date="2015-09" db="EMBL/GenBank/DDBJ databases">
        <title>Genome announcement of multiple Pseudomonas syringae strains.</title>
        <authorList>
            <person name="Thakur S."/>
            <person name="Wang P.W."/>
            <person name="Gong Y."/>
            <person name="Weir B.S."/>
            <person name="Guttman D.S."/>
        </authorList>
    </citation>
    <scope>NUCLEOTIDE SEQUENCE [LARGE SCALE GENOMIC DNA]</scope>
    <source>
        <strain evidence="4 5">ICMP4531</strain>
    </source>
</reference>
<dbReference type="PANTHER" id="PTHR36837:SF5">
    <property type="entry name" value="POLY-3-HYDROXYBUTYRATE SYNTHASE"/>
    <property type="match status" value="1"/>
</dbReference>
<dbReference type="EMBL" id="LJQM01000217">
    <property type="protein sequence ID" value="KPX41306.1"/>
    <property type="molecule type" value="Genomic_DNA"/>
</dbReference>
<feature type="domain" description="Poly-beta-hydroxybutyrate polymerase N-terminal" evidence="3">
    <location>
        <begin position="76"/>
        <end position="244"/>
    </location>
</feature>
<dbReference type="GO" id="GO:0016746">
    <property type="term" value="F:acyltransferase activity"/>
    <property type="evidence" value="ECO:0007669"/>
    <property type="project" value="UniProtKB-KW"/>
</dbReference>
<accession>A0A0P9RRQ6</accession>
<protein>
    <submittedName>
        <fullName evidence="4">Poly polymerase</fullName>
    </submittedName>
</protein>
<dbReference type="PATRIC" id="fig|251654.3.peg.2761"/>
<dbReference type="InterPro" id="IPR011287">
    <property type="entry name" value="PHA_synth_II"/>
</dbReference>
<gene>
    <name evidence="4" type="ORF">ALO68_05094</name>
</gene>
<dbReference type="Gene3D" id="3.40.50.1820">
    <property type="entry name" value="alpha/beta hydrolase"/>
    <property type="match status" value="1"/>
</dbReference>
<dbReference type="InterPro" id="IPR051321">
    <property type="entry name" value="PHA/PHB_synthase"/>
</dbReference>
<evidence type="ECO:0000256" key="1">
    <source>
        <dbReference type="ARBA" id="ARBA00022679"/>
    </source>
</evidence>
<dbReference type="Pfam" id="PF07167">
    <property type="entry name" value="PhaC_N"/>
    <property type="match status" value="1"/>
</dbReference>
<keyword evidence="2" id="KW-0012">Acyltransferase</keyword>
<dbReference type="Proteomes" id="UP000050557">
    <property type="component" value="Unassembled WGS sequence"/>
</dbReference>
<dbReference type="RefSeq" id="WP_054987971.1">
    <property type="nucleotide sequence ID" value="NZ_CP092918.1"/>
</dbReference>
<comment type="caution">
    <text evidence="4">The sequence shown here is derived from an EMBL/GenBank/DDBJ whole genome shotgun (WGS) entry which is preliminary data.</text>
</comment>
<sequence length="561" mass="62759">MQEKPAKVATAAPASFINAQSAITGLRGRDLLSTLRNVAAQGLRHPIRSARHALTLGSQLGRVVLLGETLYPHNPKDARFADPTWRLNPFYRRGLQVYLGCQHQVRQWIDDSDLSTEDRARAHFLFTLINDALAPSNTLFNPQAVKELFNSGGTSLIKGLSHMADDLLHNNGLPSQTTKDAFEVGRSVATTAGAVVFRNDMFGLIQYRPMSEKQFSRPVLIVPPQINKFYIFDLSPANSFVQYALKNGLQTFVISWRNPDVRHREWGLSSYVEATEHAMNVCRAITAAREVNLVGACAGGLTIAALLGHLQAKRQARRVASATYMVSLLDSQIESPATLFIDEETLEAAKRRSYQRGVLEGSEMNRVFSWMRPNDLIWTYWINNYLLGKSPPPFDILYWNNDTTRLPAALHGDLLDFFKHNPLSHPGGLEVCGTPIDLQKVTVDSFSIAGINDHITPWDAVYRSTLLLGGERRFVLSNSGHVQSILNPPGNPKANYVENSTLSSDPRAWYYDAQHHEGSWWPNWLKWIQEHSGAEHETRIELGNASYPPMEAAPGTYVHVR</sequence>
<name>A0A0P9RRQ6_9PSED</name>
<keyword evidence="1" id="KW-0808">Transferase</keyword>
<dbReference type="InterPro" id="IPR010941">
    <property type="entry name" value="PhaC_N"/>
</dbReference>